<dbReference type="PANTHER" id="PTHR30419:SF8">
    <property type="entry name" value="NITROGEN ASSIMILATION TRANSCRIPTIONAL ACTIVATOR-RELATED"/>
    <property type="match status" value="1"/>
</dbReference>
<dbReference type="PROSITE" id="PS50931">
    <property type="entry name" value="HTH_LYSR"/>
    <property type="match status" value="1"/>
</dbReference>
<dbReference type="InterPro" id="IPR036388">
    <property type="entry name" value="WH-like_DNA-bd_sf"/>
</dbReference>
<sequence>MSTSPLHHRISLSQLRLLVALAETGSLQRAADAVHISQPAATKALQQLEQGAGEMLVQRRGIGSVLTPQGEILCRRARLVLAELQDAERELGLWHSGAAGHITIGTLPVSTPHLVPIALSQLLQVAPRITTTVLEGNSEAMFKDLKAGGIDLLVGRFYPGQDEELSTEALYKSVFRLGVRTGHPLTSSPHLEWSDVLAYPWVLPPAGVRTRPALDDMFRRALVSPPKTPVESTSYLVMRSLMFNSNIVCPMPIEVFQDDVKLGLTQLLPFELDLTVPPISVVWLGKRDPSPAARAFIEQLRLVSRGKGP</sequence>
<dbReference type="InterPro" id="IPR005119">
    <property type="entry name" value="LysR_subst-bd"/>
</dbReference>
<dbReference type="Gene3D" id="3.40.190.290">
    <property type="match status" value="1"/>
</dbReference>
<dbReference type="Pfam" id="PF03466">
    <property type="entry name" value="LysR_substrate"/>
    <property type="match status" value="1"/>
</dbReference>
<feature type="domain" description="HTH lysR-type" evidence="5">
    <location>
        <begin position="10"/>
        <end position="67"/>
    </location>
</feature>
<reference evidence="6 7" key="1">
    <citation type="submission" date="2024-06" db="EMBL/GenBank/DDBJ databases">
        <title>Sorghum-associated microbial communities from plants grown in Nebraska, USA.</title>
        <authorList>
            <person name="Schachtman D."/>
        </authorList>
    </citation>
    <scope>NUCLEOTIDE SEQUENCE [LARGE SCALE GENOMIC DNA]</scope>
    <source>
        <strain evidence="6 7">2709</strain>
    </source>
</reference>
<dbReference type="InterPro" id="IPR050950">
    <property type="entry name" value="HTH-type_LysR_regulators"/>
</dbReference>
<evidence type="ECO:0000259" key="5">
    <source>
        <dbReference type="PROSITE" id="PS50931"/>
    </source>
</evidence>
<protein>
    <submittedName>
        <fullName evidence="6">DNA-binding transcriptional LysR family regulator</fullName>
    </submittedName>
</protein>
<keyword evidence="4" id="KW-0804">Transcription</keyword>
<name>A0ABV2Q3V5_9BURK</name>
<dbReference type="InterPro" id="IPR000847">
    <property type="entry name" value="LysR_HTH_N"/>
</dbReference>
<evidence type="ECO:0000256" key="4">
    <source>
        <dbReference type="ARBA" id="ARBA00023163"/>
    </source>
</evidence>
<accession>A0ABV2Q3V5</accession>
<comment type="similarity">
    <text evidence="1">Belongs to the LysR transcriptional regulatory family.</text>
</comment>
<evidence type="ECO:0000256" key="3">
    <source>
        <dbReference type="ARBA" id="ARBA00023125"/>
    </source>
</evidence>
<dbReference type="Proteomes" id="UP001549320">
    <property type="component" value="Unassembled WGS sequence"/>
</dbReference>
<keyword evidence="3 6" id="KW-0238">DNA-binding</keyword>
<gene>
    <name evidence="6" type="ORF">ABIE13_000811</name>
</gene>
<keyword evidence="7" id="KW-1185">Reference proteome</keyword>
<evidence type="ECO:0000313" key="6">
    <source>
        <dbReference type="EMBL" id="MET4575711.1"/>
    </source>
</evidence>
<dbReference type="InterPro" id="IPR036390">
    <property type="entry name" value="WH_DNA-bd_sf"/>
</dbReference>
<evidence type="ECO:0000256" key="1">
    <source>
        <dbReference type="ARBA" id="ARBA00009437"/>
    </source>
</evidence>
<organism evidence="6 7">
    <name type="scientific">Ottowia thiooxydans</name>
    <dbReference type="NCBI Taxonomy" id="219182"/>
    <lineage>
        <taxon>Bacteria</taxon>
        <taxon>Pseudomonadati</taxon>
        <taxon>Pseudomonadota</taxon>
        <taxon>Betaproteobacteria</taxon>
        <taxon>Burkholderiales</taxon>
        <taxon>Comamonadaceae</taxon>
        <taxon>Ottowia</taxon>
    </lineage>
</organism>
<dbReference type="RefSeq" id="WP_354441343.1">
    <property type="nucleotide sequence ID" value="NZ_JBEPSH010000002.1"/>
</dbReference>
<dbReference type="PANTHER" id="PTHR30419">
    <property type="entry name" value="HTH-TYPE TRANSCRIPTIONAL REGULATOR YBHD"/>
    <property type="match status" value="1"/>
</dbReference>
<dbReference type="SUPFAM" id="SSF46785">
    <property type="entry name" value="Winged helix' DNA-binding domain"/>
    <property type="match status" value="1"/>
</dbReference>
<dbReference type="SUPFAM" id="SSF53850">
    <property type="entry name" value="Periplasmic binding protein-like II"/>
    <property type="match status" value="1"/>
</dbReference>
<comment type="caution">
    <text evidence="6">The sequence shown here is derived from an EMBL/GenBank/DDBJ whole genome shotgun (WGS) entry which is preliminary data.</text>
</comment>
<dbReference type="Gene3D" id="1.10.10.10">
    <property type="entry name" value="Winged helix-like DNA-binding domain superfamily/Winged helix DNA-binding domain"/>
    <property type="match status" value="1"/>
</dbReference>
<proteinExistence type="inferred from homology"/>
<evidence type="ECO:0000256" key="2">
    <source>
        <dbReference type="ARBA" id="ARBA00023015"/>
    </source>
</evidence>
<dbReference type="PRINTS" id="PR00039">
    <property type="entry name" value="HTHLYSR"/>
</dbReference>
<dbReference type="EMBL" id="JBEPSH010000002">
    <property type="protein sequence ID" value="MET4575711.1"/>
    <property type="molecule type" value="Genomic_DNA"/>
</dbReference>
<dbReference type="Pfam" id="PF00126">
    <property type="entry name" value="HTH_1"/>
    <property type="match status" value="1"/>
</dbReference>
<keyword evidence="2" id="KW-0805">Transcription regulation</keyword>
<evidence type="ECO:0000313" key="7">
    <source>
        <dbReference type="Proteomes" id="UP001549320"/>
    </source>
</evidence>
<dbReference type="GO" id="GO:0003677">
    <property type="term" value="F:DNA binding"/>
    <property type="evidence" value="ECO:0007669"/>
    <property type="project" value="UniProtKB-KW"/>
</dbReference>